<feature type="signal peptide" evidence="2">
    <location>
        <begin position="1"/>
        <end position="29"/>
    </location>
</feature>
<keyword evidence="4" id="KW-1185">Reference proteome</keyword>
<evidence type="ECO:0000313" key="3">
    <source>
        <dbReference type="EMBL" id="GAL58486.1"/>
    </source>
</evidence>
<dbReference type="PROSITE" id="PS51257">
    <property type="entry name" value="PROKAR_LIPOPROTEIN"/>
    <property type="match status" value="1"/>
</dbReference>
<gene>
    <name evidence="3" type="ORF">EV102420_11_00560</name>
</gene>
<dbReference type="EMBL" id="BBMZ01000011">
    <property type="protein sequence ID" value="GAL58486.1"/>
    <property type="molecule type" value="Genomic_DNA"/>
</dbReference>
<evidence type="ECO:0000256" key="2">
    <source>
        <dbReference type="SAM" id="SignalP"/>
    </source>
</evidence>
<dbReference type="AlphaFoldDB" id="A0A090V130"/>
<accession>A0A090V130</accession>
<dbReference type="Proteomes" id="UP000029462">
    <property type="component" value="Unassembled WGS sequence"/>
</dbReference>
<dbReference type="STRING" id="1115515.EV102420_11_00560"/>
<protein>
    <submittedName>
        <fullName evidence="3">Uncharacterized protein</fullName>
    </submittedName>
</protein>
<feature type="region of interest" description="Disordered" evidence="1">
    <location>
        <begin position="55"/>
        <end position="79"/>
    </location>
</feature>
<keyword evidence="2" id="KW-0732">Signal</keyword>
<feature type="chain" id="PRO_5001865233" evidence="2">
    <location>
        <begin position="30"/>
        <end position="79"/>
    </location>
</feature>
<evidence type="ECO:0000256" key="1">
    <source>
        <dbReference type="SAM" id="MobiDB-lite"/>
    </source>
</evidence>
<organism evidence="3 4">
    <name type="scientific">Pseudescherichia vulneris NBRC 102420</name>
    <dbReference type="NCBI Taxonomy" id="1115515"/>
    <lineage>
        <taxon>Bacteria</taxon>
        <taxon>Pseudomonadati</taxon>
        <taxon>Pseudomonadota</taxon>
        <taxon>Gammaproteobacteria</taxon>
        <taxon>Enterobacterales</taxon>
        <taxon>Enterobacteriaceae</taxon>
        <taxon>Pseudescherichia</taxon>
    </lineage>
</organism>
<feature type="compositionally biased region" description="Basic and acidic residues" evidence="1">
    <location>
        <begin position="63"/>
        <end position="79"/>
    </location>
</feature>
<comment type="caution">
    <text evidence="3">The sequence shown here is derived from an EMBL/GenBank/DDBJ whole genome shotgun (WGS) entry which is preliminary data.</text>
</comment>
<dbReference type="RefSeq" id="WP_042391522.1">
    <property type="nucleotide sequence ID" value="NZ_BBMZ01000011.1"/>
</dbReference>
<proteinExistence type="predicted"/>
<name>A0A090V130_PSEVU</name>
<evidence type="ECO:0000313" key="4">
    <source>
        <dbReference type="Proteomes" id="UP000029462"/>
    </source>
</evidence>
<sequence>MMNTNRTLPQVLILGSVLIASALACSVHAADATLSFTGEIIPAYNGAKATVNNEKSTLSTNKESTKETNIKKGEDHATR</sequence>
<reference evidence="3 4" key="1">
    <citation type="submission" date="2014-09" db="EMBL/GenBank/DDBJ databases">
        <title>Whole genome shotgun sequence of Escherichia vulneris NBRC 102420.</title>
        <authorList>
            <person name="Yoshida Y."/>
            <person name="Hosoyama A."/>
            <person name="Tsuchikane K."/>
            <person name="Ohji S."/>
            <person name="Ichikawa N."/>
            <person name="Kimura A."/>
            <person name="Yamazoe A."/>
            <person name="Ezaki T."/>
            <person name="Fujita N."/>
        </authorList>
    </citation>
    <scope>NUCLEOTIDE SEQUENCE [LARGE SCALE GENOMIC DNA]</scope>
    <source>
        <strain evidence="3 4">NBRC 102420</strain>
    </source>
</reference>